<proteinExistence type="predicted"/>
<evidence type="ECO:0000313" key="1">
    <source>
        <dbReference type="EMBL" id="KAJ4433640.1"/>
    </source>
</evidence>
<dbReference type="Proteomes" id="UP001148838">
    <property type="component" value="Unassembled WGS sequence"/>
</dbReference>
<name>A0ABQ8SIN2_PERAM</name>
<organism evidence="1 2">
    <name type="scientific">Periplaneta americana</name>
    <name type="common">American cockroach</name>
    <name type="synonym">Blatta americana</name>
    <dbReference type="NCBI Taxonomy" id="6978"/>
    <lineage>
        <taxon>Eukaryota</taxon>
        <taxon>Metazoa</taxon>
        <taxon>Ecdysozoa</taxon>
        <taxon>Arthropoda</taxon>
        <taxon>Hexapoda</taxon>
        <taxon>Insecta</taxon>
        <taxon>Pterygota</taxon>
        <taxon>Neoptera</taxon>
        <taxon>Polyneoptera</taxon>
        <taxon>Dictyoptera</taxon>
        <taxon>Blattodea</taxon>
        <taxon>Blattoidea</taxon>
        <taxon>Blattidae</taxon>
        <taxon>Blattinae</taxon>
        <taxon>Periplaneta</taxon>
    </lineage>
</organism>
<keyword evidence="2" id="KW-1185">Reference proteome</keyword>
<comment type="caution">
    <text evidence="1">The sequence shown here is derived from an EMBL/GenBank/DDBJ whole genome shotgun (WGS) entry which is preliminary data.</text>
</comment>
<sequence length="82" mass="9134">MAALCEGGNEPAGSLKAISCNAYAISTAARWCANRLFYKANIVYSSCKYDPVHSIAWLMCILNRGLHRTFSLERQVVHSIIR</sequence>
<evidence type="ECO:0000313" key="2">
    <source>
        <dbReference type="Proteomes" id="UP001148838"/>
    </source>
</evidence>
<accession>A0ABQ8SIN2</accession>
<dbReference type="EMBL" id="JAJSOF020000027">
    <property type="protein sequence ID" value="KAJ4433640.1"/>
    <property type="molecule type" value="Genomic_DNA"/>
</dbReference>
<gene>
    <name evidence="1" type="ORF">ANN_15950</name>
</gene>
<reference evidence="1 2" key="1">
    <citation type="journal article" date="2022" name="Allergy">
        <title>Genome assembly and annotation of Periplaneta americana reveal a comprehensive cockroach allergen profile.</title>
        <authorList>
            <person name="Wang L."/>
            <person name="Xiong Q."/>
            <person name="Saelim N."/>
            <person name="Wang L."/>
            <person name="Nong W."/>
            <person name="Wan A.T."/>
            <person name="Shi M."/>
            <person name="Liu X."/>
            <person name="Cao Q."/>
            <person name="Hui J.H.L."/>
            <person name="Sookrung N."/>
            <person name="Leung T.F."/>
            <person name="Tungtrongchitr A."/>
            <person name="Tsui S.K.W."/>
        </authorList>
    </citation>
    <scope>NUCLEOTIDE SEQUENCE [LARGE SCALE GENOMIC DNA]</scope>
    <source>
        <strain evidence="1">PWHHKU_190912</strain>
    </source>
</reference>
<protein>
    <submittedName>
        <fullName evidence="1">Uncharacterized protein</fullName>
    </submittedName>
</protein>